<sequence length="92" mass="10583">MLDEEYFVDSLILQLDTPEGIPLDNIKDNMSVTTPVLDFQAENRPTYSEILTIDFLKNLDFVQLNTCRITKNIFDESNIPLFDNPANISEEI</sequence>
<reference evidence="1 2" key="1">
    <citation type="submission" date="2021-06" db="EMBL/GenBank/DDBJ databases">
        <authorList>
            <person name="Kallberg Y."/>
            <person name="Tangrot J."/>
            <person name="Rosling A."/>
        </authorList>
    </citation>
    <scope>NUCLEOTIDE SEQUENCE [LARGE SCALE GENOMIC DNA]</scope>
    <source>
        <strain evidence="1 2">120-4 pot B 10/14</strain>
    </source>
</reference>
<proteinExistence type="predicted"/>
<name>A0ABN7UNP8_GIGMA</name>
<gene>
    <name evidence="1" type="ORF">GMARGA_LOCUS8858</name>
</gene>
<comment type="caution">
    <text evidence="1">The sequence shown here is derived from an EMBL/GenBank/DDBJ whole genome shotgun (WGS) entry which is preliminary data.</text>
</comment>
<accession>A0ABN7UNP8</accession>
<organism evidence="1 2">
    <name type="scientific">Gigaspora margarita</name>
    <dbReference type="NCBI Taxonomy" id="4874"/>
    <lineage>
        <taxon>Eukaryota</taxon>
        <taxon>Fungi</taxon>
        <taxon>Fungi incertae sedis</taxon>
        <taxon>Mucoromycota</taxon>
        <taxon>Glomeromycotina</taxon>
        <taxon>Glomeromycetes</taxon>
        <taxon>Diversisporales</taxon>
        <taxon>Gigasporaceae</taxon>
        <taxon>Gigaspora</taxon>
    </lineage>
</organism>
<protein>
    <submittedName>
        <fullName evidence="1">14684_t:CDS:1</fullName>
    </submittedName>
</protein>
<evidence type="ECO:0000313" key="2">
    <source>
        <dbReference type="Proteomes" id="UP000789901"/>
    </source>
</evidence>
<dbReference type="Proteomes" id="UP000789901">
    <property type="component" value="Unassembled WGS sequence"/>
</dbReference>
<evidence type="ECO:0000313" key="1">
    <source>
        <dbReference type="EMBL" id="CAG8641305.1"/>
    </source>
</evidence>
<dbReference type="EMBL" id="CAJVQB010004627">
    <property type="protein sequence ID" value="CAG8641305.1"/>
    <property type="molecule type" value="Genomic_DNA"/>
</dbReference>
<keyword evidence="2" id="KW-1185">Reference proteome</keyword>